<accession>A0A839JWD8</accession>
<dbReference type="AlphaFoldDB" id="A0A839JWD8"/>
<protein>
    <submittedName>
        <fullName evidence="1">Alpha/beta hydrolase</fullName>
    </submittedName>
</protein>
<dbReference type="GO" id="GO:0016787">
    <property type="term" value="F:hydrolase activity"/>
    <property type="evidence" value="ECO:0007669"/>
    <property type="project" value="UniProtKB-KW"/>
</dbReference>
<evidence type="ECO:0000313" key="2">
    <source>
        <dbReference type="Proteomes" id="UP000574276"/>
    </source>
</evidence>
<name>A0A839JWD8_9FIRM</name>
<gene>
    <name evidence="1" type="ORF">H0486_02240</name>
</gene>
<organism evidence="1 2">
    <name type="scientific">Variimorphobacter saccharofermentans</name>
    <dbReference type="NCBI Taxonomy" id="2755051"/>
    <lineage>
        <taxon>Bacteria</taxon>
        <taxon>Bacillati</taxon>
        <taxon>Bacillota</taxon>
        <taxon>Clostridia</taxon>
        <taxon>Lachnospirales</taxon>
        <taxon>Lachnospiraceae</taxon>
        <taxon>Variimorphobacter</taxon>
    </lineage>
</organism>
<keyword evidence="1" id="KW-0378">Hydrolase</keyword>
<dbReference type="Proteomes" id="UP000574276">
    <property type="component" value="Unassembled WGS sequence"/>
</dbReference>
<sequence>MIGVSNGGYLIQYYAIMRPERVKKMLALASSVPVSTGSSPMKTIIKVFCPEALLPTKKNIVKLLIKLTGKNYAVFTQNPLILDHYTYLLRGFNRMAMGYHKVTGFTDEQVLSLKEKCMYLVGEADPFAKLGGKALLEQYGMNAKFISDVGHGINHEISDDINTMVIEYFLSKIIDKR</sequence>
<dbReference type="Gene3D" id="3.40.50.1820">
    <property type="entry name" value="alpha/beta hydrolase"/>
    <property type="match status" value="1"/>
</dbReference>
<dbReference type="SUPFAM" id="SSF53474">
    <property type="entry name" value="alpha/beta-Hydrolases"/>
    <property type="match status" value="1"/>
</dbReference>
<keyword evidence="2" id="KW-1185">Reference proteome</keyword>
<proteinExistence type="predicted"/>
<dbReference type="RefSeq" id="WP_228351463.1">
    <property type="nucleotide sequence ID" value="NZ_JACEGA010000001.1"/>
</dbReference>
<comment type="caution">
    <text evidence="1">The sequence shown here is derived from an EMBL/GenBank/DDBJ whole genome shotgun (WGS) entry which is preliminary data.</text>
</comment>
<evidence type="ECO:0000313" key="1">
    <source>
        <dbReference type="EMBL" id="MBB2181696.1"/>
    </source>
</evidence>
<reference evidence="1 2" key="1">
    <citation type="submission" date="2020-07" db="EMBL/GenBank/DDBJ databases">
        <title>Characterization and genome sequencing of isolate MD1, a novel member within the family Lachnospiraceae.</title>
        <authorList>
            <person name="Rettenmaier R."/>
            <person name="Di Bello L."/>
            <person name="Zinser C."/>
            <person name="Scheitz K."/>
            <person name="Liebl W."/>
            <person name="Zverlov V."/>
        </authorList>
    </citation>
    <scope>NUCLEOTIDE SEQUENCE [LARGE SCALE GENOMIC DNA]</scope>
    <source>
        <strain evidence="1 2">MD1</strain>
    </source>
</reference>
<dbReference type="EMBL" id="JACEGA010000001">
    <property type="protein sequence ID" value="MBB2181696.1"/>
    <property type="molecule type" value="Genomic_DNA"/>
</dbReference>
<dbReference type="InterPro" id="IPR029058">
    <property type="entry name" value="AB_hydrolase_fold"/>
</dbReference>